<dbReference type="Pfam" id="PF07587">
    <property type="entry name" value="PSD1"/>
    <property type="match status" value="1"/>
</dbReference>
<name>A0A318JJX5_9BURK</name>
<dbReference type="PANTHER" id="PTHR35889">
    <property type="entry name" value="CYCLOINULO-OLIGOSACCHARIDE FRUCTANOTRANSFERASE-RELATED"/>
    <property type="match status" value="1"/>
</dbReference>
<comment type="caution">
    <text evidence="5">The sequence shown here is derived from an EMBL/GenBank/DDBJ whole genome shotgun (WGS) entry which is preliminary data.</text>
</comment>
<dbReference type="PANTHER" id="PTHR35889:SF3">
    <property type="entry name" value="F-BOX DOMAIN-CONTAINING PROTEIN"/>
    <property type="match status" value="1"/>
</dbReference>
<proteinExistence type="predicted"/>
<evidence type="ECO:0000313" key="5">
    <source>
        <dbReference type="EMBL" id="PXX44054.1"/>
    </source>
</evidence>
<feature type="domain" description="DUF1549" evidence="3">
    <location>
        <begin position="66"/>
        <end position="271"/>
    </location>
</feature>
<feature type="region of interest" description="Disordered" evidence="1">
    <location>
        <begin position="768"/>
        <end position="792"/>
    </location>
</feature>
<sequence length="818" mass="92227">MYKALYKPLALAIILALSGTAISLSAAEENKAVAKTQAAVTQGWAYQPLKNPELPAVKQKNWVHTPVDNFILAQLEAKNIKPSPDTDRASFIRRATLDTWGVIPTPEEVQAFVTDKSPKAYEKLVDRLLASTRYGERWGRRWLDLTRYADSDGFNADGTRPNVWRYRDYVIKAFNEDKPYNRFVQEQLAGDELFPGNQEALIATGFLRNYPDEVNARDLNLKQVEIATDLTDTVGSVFLATTVGCAACHNHKFDKISQKEYYQLQSFFVNASASDDILAATGKQKEEYELKQAKWEAATKDIRDKQEVLIRPIIDKAEADRLLGFVPATRESITKPENERTAYDRWIYHRNLWTMQGRTRNAVNQLKTKDKEGYEKYQKLEAELKKFDNIKPKHPGYISAMTELGHAEAPPTYVLANGIYDRHLEEVQPGFLSLLTSEKPNIVPTTTSSGRRTALANWLTSASNPLPARVFVNRVWAQYFGRGIVESVSDFGKMGTKPSHPELLDYLASNFIKEGWSVKKLNRQILLSNVYRQSSAEREDTKVADPTNKLLASFPRQRLDAEQIRDSLLLASGLLEEKLGGPSVLPPVPSNFNAGNAWVTSTDPHDYHRRSVYVFTRRNIPYPLLETFDMANPQLVHSKRDVTTTAPQALALINSDLVFQWSQALAGRVLREAGNNESAQIDRLYQILYARLPDKTEKATLLGFLDNQEKITKKQIAEGKKVGVPEGFGESPELRNNIDKLYKTAYGRSADRFEKIAFLEFLEKQKQAKPKSAQDDDADAGNTSTAKDDSQKLNKARAAAFLSLVHAAANSNEFSYRF</sequence>
<dbReference type="EMBL" id="QJKB01000003">
    <property type="protein sequence ID" value="PXX44054.1"/>
    <property type="molecule type" value="Genomic_DNA"/>
</dbReference>
<dbReference type="InterPro" id="IPR022655">
    <property type="entry name" value="DUF1553"/>
</dbReference>
<keyword evidence="2" id="KW-0732">Signal</keyword>
<evidence type="ECO:0000256" key="1">
    <source>
        <dbReference type="SAM" id="MobiDB-lite"/>
    </source>
</evidence>
<organism evidence="5 6">
    <name type="scientific">Undibacterium pigrum</name>
    <dbReference type="NCBI Taxonomy" id="401470"/>
    <lineage>
        <taxon>Bacteria</taxon>
        <taxon>Pseudomonadati</taxon>
        <taxon>Pseudomonadota</taxon>
        <taxon>Betaproteobacteria</taxon>
        <taxon>Burkholderiales</taxon>
        <taxon>Oxalobacteraceae</taxon>
        <taxon>Undibacterium</taxon>
    </lineage>
</organism>
<feature type="domain" description="DUF1553" evidence="4">
    <location>
        <begin position="451"/>
        <end position="704"/>
    </location>
</feature>
<gene>
    <name evidence="5" type="ORF">DFR42_103323</name>
</gene>
<feature type="signal peptide" evidence="2">
    <location>
        <begin position="1"/>
        <end position="26"/>
    </location>
</feature>
<dbReference type="RefSeq" id="WP_211324293.1">
    <property type="nucleotide sequence ID" value="NZ_QJKB01000003.1"/>
</dbReference>
<reference evidence="5 6" key="1">
    <citation type="submission" date="2018-05" db="EMBL/GenBank/DDBJ databases">
        <title>Genomic Encyclopedia of Type Strains, Phase IV (KMG-IV): sequencing the most valuable type-strain genomes for metagenomic binning, comparative biology and taxonomic classification.</title>
        <authorList>
            <person name="Goeker M."/>
        </authorList>
    </citation>
    <scope>NUCLEOTIDE SEQUENCE [LARGE SCALE GENOMIC DNA]</scope>
    <source>
        <strain evidence="5 6">DSM 19792</strain>
    </source>
</reference>
<keyword evidence="6" id="KW-1185">Reference proteome</keyword>
<evidence type="ECO:0000259" key="3">
    <source>
        <dbReference type="Pfam" id="PF07583"/>
    </source>
</evidence>
<protein>
    <submittedName>
        <fullName evidence="5">Uncharacterized protein DUF1549</fullName>
    </submittedName>
</protein>
<dbReference type="AlphaFoldDB" id="A0A318JJX5"/>
<dbReference type="Proteomes" id="UP000247792">
    <property type="component" value="Unassembled WGS sequence"/>
</dbReference>
<evidence type="ECO:0000313" key="6">
    <source>
        <dbReference type="Proteomes" id="UP000247792"/>
    </source>
</evidence>
<dbReference type="Pfam" id="PF07583">
    <property type="entry name" value="PSCyt2"/>
    <property type="match status" value="1"/>
</dbReference>
<dbReference type="InterPro" id="IPR011444">
    <property type="entry name" value="DUF1549"/>
</dbReference>
<evidence type="ECO:0000259" key="4">
    <source>
        <dbReference type="Pfam" id="PF07587"/>
    </source>
</evidence>
<accession>A0A318JJX5</accession>
<evidence type="ECO:0000256" key="2">
    <source>
        <dbReference type="SAM" id="SignalP"/>
    </source>
</evidence>
<feature type="chain" id="PRO_5016379297" evidence="2">
    <location>
        <begin position="27"/>
        <end position="818"/>
    </location>
</feature>